<gene>
    <name evidence="1" type="ORF">PRZ48_005001</name>
</gene>
<evidence type="ECO:0008006" key="3">
    <source>
        <dbReference type="Google" id="ProtNLM"/>
    </source>
</evidence>
<keyword evidence="2" id="KW-1185">Reference proteome</keyword>
<proteinExistence type="predicted"/>
<evidence type="ECO:0000313" key="1">
    <source>
        <dbReference type="EMBL" id="KAK4504086.1"/>
    </source>
</evidence>
<evidence type="ECO:0000313" key="2">
    <source>
        <dbReference type="Proteomes" id="UP001305779"/>
    </source>
</evidence>
<dbReference type="Proteomes" id="UP001305779">
    <property type="component" value="Unassembled WGS sequence"/>
</dbReference>
<sequence length="213" mass="24892">MDATAQRQRRDKITIWQRLIKVTGMRKMGGGPDRLHLLALPPEIRTTIFEYALIEPEKIRVRPPLRPPALLSTCRQTREDAGLIWFERNRFVITIRNCDASLFVAFANLHHNHQRRYNMTGHLVYNIVVAGGKDWNNLMLWCYEVWANTIPAFKMIEPSDEYEAFVSVATNIAKWHRDRPWEECYATIDAIRYAVAKYDSAWAQPRDHLIGRG</sequence>
<dbReference type="EMBL" id="JAXOVC010000003">
    <property type="protein sequence ID" value="KAK4504086.1"/>
    <property type="molecule type" value="Genomic_DNA"/>
</dbReference>
<reference evidence="1 2" key="1">
    <citation type="journal article" date="2023" name="G3 (Bethesda)">
        <title>A chromosome-level genome assembly of Zasmidium syzygii isolated from banana leaves.</title>
        <authorList>
            <person name="van Westerhoven A.C."/>
            <person name="Mehrabi R."/>
            <person name="Talebi R."/>
            <person name="Steentjes M.B.F."/>
            <person name="Corcolon B."/>
            <person name="Chong P.A."/>
            <person name="Kema G.H.J."/>
            <person name="Seidl M.F."/>
        </authorList>
    </citation>
    <scope>NUCLEOTIDE SEQUENCE [LARGE SCALE GENOMIC DNA]</scope>
    <source>
        <strain evidence="1 2">P124</strain>
    </source>
</reference>
<dbReference type="PANTHER" id="PTHR42085:SF2">
    <property type="entry name" value="F-BOX DOMAIN-CONTAINING PROTEIN"/>
    <property type="match status" value="1"/>
</dbReference>
<protein>
    <recommendedName>
        <fullName evidence="3">F-box domain-containing protein</fullName>
    </recommendedName>
</protein>
<dbReference type="InterPro" id="IPR038883">
    <property type="entry name" value="AN11006-like"/>
</dbReference>
<organism evidence="1 2">
    <name type="scientific">Zasmidium cellare</name>
    <name type="common">Wine cellar mold</name>
    <name type="synonym">Racodium cellare</name>
    <dbReference type="NCBI Taxonomy" id="395010"/>
    <lineage>
        <taxon>Eukaryota</taxon>
        <taxon>Fungi</taxon>
        <taxon>Dikarya</taxon>
        <taxon>Ascomycota</taxon>
        <taxon>Pezizomycotina</taxon>
        <taxon>Dothideomycetes</taxon>
        <taxon>Dothideomycetidae</taxon>
        <taxon>Mycosphaerellales</taxon>
        <taxon>Mycosphaerellaceae</taxon>
        <taxon>Zasmidium</taxon>
    </lineage>
</organism>
<name>A0ABR0ES83_ZASCE</name>
<dbReference type="PANTHER" id="PTHR42085">
    <property type="entry name" value="F-BOX DOMAIN-CONTAINING PROTEIN"/>
    <property type="match status" value="1"/>
</dbReference>
<accession>A0ABR0ES83</accession>
<comment type="caution">
    <text evidence="1">The sequence shown here is derived from an EMBL/GenBank/DDBJ whole genome shotgun (WGS) entry which is preliminary data.</text>
</comment>